<protein>
    <submittedName>
        <fullName evidence="1">Uncharacterized protein</fullName>
    </submittedName>
</protein>
<dbReference type="AlphaFoldDB" id="A0A2P5AFR3"/>
<keyword evidence="2" id="KW-1185">Reference proteome</keyword>
<reference evidence="2" key="1">
    <citation type="submission" date="2016-06" db="EMBL/GenBank/DDBJ databases">
        <title>Parallel loss of symbiosis genes in relatives of nitrogen-fixing non-legume Parasponia.</title>
        <authorList>
            <person name="Van Velzen R."/>
            <person name="Holmer R."/>
            <person name="Bu F."/>
            <person name="Rutten L."/>
            <person name="Van Zeijl A."/>
            <person name="Liu W."/>
            <person name="Santuari L."/>
            <person name="Cao Q."/>
            <person name="Sharma T."/>
            <person name="Shen D."/>
            <person name="Roswanjaya Y."/>
            <person name="Wardhani T."/>
            <person name="Kalhor M.S."/>
            <person name="Jansen J."/>
            <person name="Van den Hoogen J."/>
            <person name="Gungor B."/>
            <person name="Hartog M."/>
            <person name="Hontelez J."/>
            <person name="Verver J."/>
            <person name="Yang W.-C."/>
            <person name="Schijlen E."/>
            <person name="Repin R."/>
            <person name="Schilthuizen M."/>
            <person name="Schranz E."/>
            <person name="Heidstra R."/>
            <person name="Miyata K."/>
            <person name="Fedorova E."/>
            <person name="Kohlen W."/>
            <person name="Bisseling T."/>
            <person name="Smit S."/>
            <person name="Geurts R."/>
        </authorList>
    </citation>
    <scope>NUCLEOTIDE SEQUENCE [LARGE SCALE GENOMIC DNA]</scope>
    <source>
        <strain evidence="2">cv. WU1-14</strain>
    </source>
</reference>
<gene>
    <name evidence="1" type="ORF">PanWU01x14_336780</name>
</gene>
<name>A0A2P5AFR3_PARAD</name>
<organism evidence="1 2">
    <name type="scientific">Parasponia andersonii</name>
    <name type="common">Sponia andersonii</name>
    <dbReference type="NCBI Taxonomy" id="3476"/>
    <lineage>
        <taxon>Eukaryota</taxon>
        <taxon>Viridiplantae</taxon>
        <taxon>Streptophyta</taxon>
        <taxon>Embryophyta</taxon>
        <taxon>Tracheophyta</taxon>
        <taxon>Spermatophyta</taxon>
        <taxon>Magnoliopsida</taxon>
        <taxon>eudicotyledons</taxon>
        <taxon>Gunneridae</taxon>
        <taxon>Pentapetalae</taxon>
        <taxon>rosids</taxon>
        <taxon>fabids</taxon>
        <taxon>Rosales</taxon>
        <taxon>Cannabaceae</taxon>
        <taxon>Parasponia</taxon>
    </lineage>
</organism>
<evidence type="ECO:0000313" key="2">
    <source>
        <dbReference type="Proteomes" id="UP000237105"/>
    </source>
</evidence>
<accession>A0A2P5AFR3</accession>
<dbReference type="EMBL" id="JXTB01000614">
    <property type="protein sequence ID" value="PON35386.1"/>
    <property type="molecule type" value="Genomic_DNA"/>
</dbReference>
<dbReference type="Proteomes" id="UP000237105">
    <property type="component" value="Unassembled WGS sequence"/>
</dbReference>
<proteinExistence type="predicted"/>
<comment type="caution">
    <text evidence="1">The sequence shown here is derived from an EMBL/GenBank/DDBJ whole genome shotgun (WGS) entry which is preliminary data.</text>
</comment>
<sequence length="228" mass="25857">MNSYLKKYVEAEYPLQEFISSIDLALSKMRHRELQHDYTSKHTAPQLPLELMHSEFTTNNAGNYRALNLDANTKNYYASKVESSYKTTKDEIVRLTAIFKDAFETNSTNNNHTQRASTNYMSNSNIVIDSIVVRAKGTSHVGLLRNRVHINASIGAVKRARLCRICYGVMHDAHNCSERDRVRRSIGGASSSDATFHQEQATEVHNATRLDNMIDATQNSINTSNFMY</sequence>
<evidence type="ECO:0000313" key="1">
    <source>
        <dbReference type="EMBL" id="PON35386.1"/>
    </source>
</evidence>